<gene>
    <name evidence="1" type="ORF">BB559_007353</name>
</gene>
<sequence length="100" mass="11071">MARHLLALFRNIQKSVSSKLKTLSYKNTNSGNPDSVVNSSPQSSIPEDCISMAPSAYSDSTKNAEESMPEVVARYISARRTTPQLARNQFMIHSKKIVLV</sequence>
<protein>
    <submittedName>
        <fullName evidence="1">Uncharacterized protein</fullName>
    </submittedName>
</protein>
<organism evidence="1 2">
    <name type="scientific">Furculomyces boomerangus</name>
    <dbReference type="NCBI Taxonomy" id="61424"/>
    <lineage>
        <taxon>Eukaryota</taxon>
        <taxon>Fungi</taxon>
        <taxon>Fungi incertae sedis</taxon>
        <taxon>Zoopagomycota</taxon>
        <taxon>Kickxellomycotina</taxon>
        <taxon>Harpellomycetes</taxon>
        <taxon>Harpellales</taxon>
        <taxon>Harpellaceae</taxon>
        <taxon>Furculomyces</taxon>
    </lineage>
</organism>
<evidence type="ECO:0000313" key="2">
    <source>
        <dbReference type="Proteomes" id="UP000245699"/>
    </source>
</evidence>
<name>A0A2T9XXN3_9FUNG</name>
<dbReference type="EMBL" id="MBFT01001221">
    <property type="protein sequence ID" value="PVU84837.1"/>
    <property type="molecule type" value="Genomic_DNA"/>
</dbReference>
<comment type="caution">
    <text evidence="1">The sequence shown here is derived from an EMBL/GenBank/DDBJ whole genome shotgun (WGS) entry which is preliminary data.</text>
</comment>
<keyword evidence="2" id="KW-1185">Reference proteome</keyword>
<dbReference type="Proteomes" id="UP000245699">
    <property type="component" value="Unassembled WGS sequence"/>
</dbReference>
<proteinExistence type="predicted"/>
<evidence type="ECO:0000313" key="1">
    <source>
        <dbReference type="EMBL" id="PVU84837.1"/>
    </source>
</evidence>
<accession>A0A2T9XXN3</accession>
<dbReference type="AlphaFoldDB" id="A0A2T9XXN3"/>
<reference evidence="1 2" key="1">
    <citation type="journal article" date="2018" name="MBio">
        <title>Comparative Genomics Reveals the Core Gene Toolbox for the Fungus-Insect Symbiosis.</title>
        <authorList>
            <person name="Wang Y."/>
            <person name="Stata M."/>
            <person name="Wang W."/>
            <person name="Stajich J.E."/>
            <person name="White M.M."/>
            <person name="Moncalvo J.M."/>
        </authorList>
    </citation>
    <scope>NUCLEOTIDE SEQUENCE [LARGE SCALE GENOMIC DNA]</scope>
    <source>
        <strain evidence="1 2">AUS-77-4</strain>
    </source>
</reference>